<organism evidence="7 8">
    <name type="scientific">Tumebacillus avium</name>
    <dbReference type="NCBI Taxonomy" id="1903704"/>
    <lineage>
        <taxon>Bacteria</taxon>
        <taxon>Bacillati</taxon>
        <taxon>Bacillota</taxon>
        <taxon>Bacilli</taxon>
        <taxon>Bacillales</taxon>
        <taxon>Alicyclobacillaceae</taxon>
        <taxon>Tumebacillus</taxon>
    </lineage>
</organism>
<dbReference type="GO" id="GO:0009307">
    <property type="term" value="P:DNA restriction-modification system"/>
    <property type="evidence" value="ECO:0007669"/>
    <property type="project" value="InterPro"/>
</dbReference>
<proteinExistence type="inferred from homology"/>
<dbReference type="Gene3D" id="1.10.1020.10">
    <property type="entry name" value="Adenine-specific Methyltransferase, Domain 2"/>
    <property type="match status" value="1"/>
</dbReference>
<protein>
    <recommendedName>
        <fullName evidence="2">site-specific DNA-methyltransferase (adenine-specific)</fullName>
        <ecNumber evidence="2">2.1.1.72</ecNumber>
    </recommendedName>
</protein>
<dbReference type="GO" id="GO:0043565">
    <property type="term" value="F:sequence-specific DNA binding"/>
    <property type="evidence" value="ECO:0007669"/>
    <property type="project" value="TreeGrafter"/>
</dbReference>
<evidence type="ECO:0000256" key="6">
    <source>
        <dbReference type="ARBA" id="ARBA00047942"/>
    </source>
</evidence>
<reference evidence="8" key="1">
    <citation type="submission" date="2017-05" db="EMBL/GenBank/DDBJ databases">
        <authorList>
            <person name="Sung H."/>
        </authorList>
    </citation>
    <scope>NUCLEOTIDE SEQUENCE [LARGE SCALE GENOMIC DNA]</scope>
    <source>
        <strain evidence="8">AR23208</strain>
    </source>
</reference>
<evidence type="ECO:0000256" key="5">
    <source>
        <dbReference type="ARBA" id="ARBA00022691"/>
    </source>
</evidence>
<comment type="catalytic activity">
    <reaction evidence="6">
        <text>a 2'-deoxyadenosine in DNA + S-adenosyl-L-methionine = an N(6)-methyl-2'-deoxyadenosine in DNA + S-adenosyl-L-homocysteine + H(+)</text>
        <dbReference type="Rhea" id="RHEA:15197"/>
        <dbReference type="Rhea" id="RHEA-COMP:12418"/>
        <dbReference type="Rhea" id="RHEA-COMP:12419"/>
        <dbReference type="ChEBI" id="CHEBI:15378"/>
        <dbReference type="ChEBI" id="CHEBI:57856"/>
        <dbReference type="ChEBI" id="CHEBI:59789"/>
        <dbReference type="ChEBI" id="CHEBI:90615"/>
        <dbReference type="ChEBI" id="CHEBI:90616"/>
        <dbReference type="EC" id="2.1.1.72"/>
    </reaction>
</comment>
<dbReference type="GO" id="GO:0032259">
    <property type="term" value="P:methylation"/>
    <property type="evidence" value="ECO:0007669"/>
    <property type="project" value="UniProtKB-KW"/>
</dbReference>
<dbReference type="InterPro" id="IPR023095">
    <property type="entry name" value="Ade_MeTrfase_dom_2"/>
</dbReference>
<dbReference type="EMBL" id="CP021434">
    <property type="protein sequence ID" value="ARU62671.1"/>
    <property type="molecule type" value="Genomic_DNA"/>
</dbReference>
<dbReference type="InterPro" id="IPR012327">
    <property type="entry name" value="MeTrfase_D12"/>
</dbReference>
<dbReference type="PANTHER" id="PTHR30481">
    <property type="entry name" value="DNA ADENINE METHYLASE"/>
    <property type="match status" value="1"/>
</dbReference>
<evidence type="ECO:0000256" key="1">
    <source>
        <dbReference type="ARBA" id="ARBA00006594"/>
    </source>
</evidence>
<evidence type="ECO:0000256" key="4">
    <source>
        <dbReference type="ARBA" id="ARBA00022679"/>
    </source>
</evidence>
<keyword evidence="3" id="KW-0489">Methyltransferase</keyword>
<dbReference type="PANTHER" id="PTHR30481:SF2">
    <property type="entry name" value="SITE-SPECIFIC DNA-METHYLTRANSFERASE (ADENINE-SPECIFIC)"/>
    <property type="match status" value="1"/>
</dbReference>
<dbReference type="InterPro" id="IPR029063">
    <property type="entry name" value="SAM-dependent_MTases_sf"/>
</dbReference>
<evidence type="ECO:0000313" key="8">
    <source>
        <dbReference type="Proteomes" id="UP000195437"/>
    </source>
</evidence>
<dbReference type="PIRSF" id="PIRSF000398">
    <property type="entry name" value="M_m6A_EcoRV"/>
    <property type="match status" value="1"/>
</dbReference>
<dbReference type="GO" id="GO:1904047">
    <property type="term" value="F:S-adenosyl-L-methionine binding"/>
    <property type="evidence" value="ECO:0007669"/>
    <property type="project" value="TreeGrafter"/>
</dbReference>
<keyword evidence="5" id="KW-0949">S-adenosyl-L-methionine</keyword>
<dbReference type="Pfam" id="PF02086">
    <property type="entry name" value="MethyltransfD12"/>
    <property type="match status" value="1"/>
</dbReference>
<keyword evidence="4" id="KW-0808">Transferase</keyword>
<dbReference type="AlphaFoldDB" id="A0A1Y0IQ75"/>
<dbReference type="InterPro" id="IPR012263">
    <property type="entry name" value="M_m6A_EcoRV"/>
</dbReference>
<dbReference type="REBASE" id="203419">
    <property type="entry name" value="M.Tsp23208ORF18085P"/>
</dbReference>
<dbReference type="KEGG" id="tum:CBW65_18085"/>
<evidence type="ECO:0000256" key="2">
    <source>
        <dbReference type="ARBA" id="ARBA00011900"/>
    </source>
</evidence>
<dbReference type="EC" id="2.1.1.72" evidence="2"/>
<dbReference type="Proteomes" id="UP000195437">
    <property type="component" value="Chromosome"/>
</dbReference>
<accession>A0A1Y0IQ75</accession>
<name>A0A1Y0IQ75_9BACL</name>
<dbReference type="PRINTS" id="PR00505">
    <property type="entry name" value="D12N6MTFRASE"/>
</dbReference>
<sequence length="271" mass="31979">MMYDKRRLSPLRYPGAKGRVLDKISKYMSVEHVEYREPFVGGGSVFLSKMKVERNWINDRDELVAALWQVIRDTPESLCEYVELTLPTVDYWREVKRLPEVNLLEKAYKCLFLNRTNYSGILKANPIGGIEQKSKYPIDCRWNPNNLIKRIMLCSEKLQGTNITSLDFRDVIEAAGDEVLMFVDPPYYKKGHRLYPTYMSNEEHHVLAQLLQNTNHRFLLTIDNCEEVQELYRWANMYIAHESWFYTIKPQNGNYLKGNELFISNFDIEEV</sequence>
<evidence type="ECO:0000313" key="7">
    <source>
        <dbReference type="EMBL" id="ARU62671.1"/>
    </source>
</evidence>
<comment type="similarity">
    <text evidence="1">Belongs to the N(4)/N(6)-methyltransferase family.</text>
</comment>
<evidence type="ECO:0000256" key="3">
    <source>
        <dbReference type="ARBA" id="ARBA00022603"/>
    </source>
</evidence>
<dbReference type="Gene3D" id="3.40.50.150">
    <property type="entry name" value="Vaccinia Virus protein VP39"/>
    <property type="match status" value="1"/>
</dbReference>
<dbReference type="SUPFAM" id="SSF53335">
    <property type="entry name" value="S-adenosyl-L-methionine-dependent methyltransferases"/>
    <property type="match status" value="1"/>
</dbReference>
<keyword evidence="8" id="KW-1185">Reference proteome</keyword>
<dbReference type="GO" id="GO:0006298">
    <property type="term" value="P:mismatch repair"/>
    <property type="evidence" value="ECO:0007669"/>
    <property type="project" value="TreeGrafter"/>
</dbReference>
<gene>
    <name evidence="7" type="ORF">CBW65_18085</name>
</gene>
<dbReference type="GO" id="GO:0009007">
    <property type="term" value="F:site-specific DNA-methyltransferase (adenine-specific) activity"/>
    <property type="evidence" value="ECO:0007669"/>
    <property type="project" value="UniProtKB-EC"/>
</dbReference>